<dbReference type="GO" id="GO:0008028">
    <property type="term" value="F:monocarboxylic acid transmembrane transporter activity"/>
    <property type="evidence" value="ECO:0007669"/>
    <property type="project" value="TreeGrafter"/>
</dbReference>
<reference evidence="2" key="1">
    <citation type="journal article" date="2020" name="Cell">
        <title>Large-Scale Comparative Analyses of Tick Genomes Elucidate Their Genetic Diversity and Vector Capacities.</title>
        <authorList>
            <consortium name="Tick Genome and Microbiome Consortium (TIGMIC)"/>
            <person name="Jia N."/>
            <person name="Wang J."/>
            <person name="Shi W."/>
            <person name="Du L."/>
            <person name="Sun Y."/>
            <person name="Zhan W."/>
            <person name="Jiang J.F."/>
            <person name="Wang Q."/>
            <person name="Zhang B."/>
            <person name="Ji P."/>
            <person name="Bell-Sakyi L."/>
            <person name="Cui X.M."/>
            <person name="Yuan T.T."/>
            <person name="Jiang B.G."/>
            <person name="Yang W.F."/>
            <person name="Lam T.T."/>
            <person name="Chang Q.C."/>
            <person name="Ding S.J."/>
            <person name="Wang X.J."/>
            <person name="Zhu J.G."/>
            <person name="Ruan X.D."/>
            <person name="Zhao L."/>
            <person name="Wei J.T."/>
            <person name="Ye R.Z."/>
            <person name="Que T.C."/>
            <person name="Du C.H."/>
            <person name="Zhou Y.H."/>
            <person name="Cheng J.X."/>
            <person name="Dai P.F."/>
            <person name="Guo W.B."/>
            <person name="Han X.H."/>
            <person name="Huang E.J."/>
            <person name="Li L.F."/>
            <person name="Wei W."/>
            <person name="Gao Y.C."/>
            <person name="Liu J.Z."/>
            <person name="Shao H.Z."/>
            <person name="Wang X."/>
            <person name="Wang C.C."/>
            <person name="Yang T.C."/>
            <person name="Huo Q.B."/>
            <person name="Li W."/>
            <person name="Chen H.Y."/>
            <person name="Chen S.E."/>
            <person name="Zhou L.G."/>
            <person name="Ni X.B."/>
            <person name="Tian J.H."/>
            <person name="Sheng Y."/>
            <person name="Liu T."/>
            <person name="Pan Y.S."/>
            <person name="Xia L.Y."/>
            <person name="Li J."/>
            <person name="Zhao F."/>
            <person name="Cao W.C."/>
        </authorList>
    </citation>
    <scope>NUCLEOTIDE SEQUENCE</scope>
    <source>
        <strain evidence="2">Rsan-2018</strain>
    </source>
</reference>
<dbReference type="InterPro" id="IPR050327">
    <property type="entry name" value="Proton-linked_MCT"/>
</dbReference>
<comment type="caution">
    <text evidence="2">The sequence shown here is derived from an EMBL/GenBank/DDBJ whole genome shotgun (WGS) entry which is preliminary data.</text>
</comment>
<keyword evidence="1" id="KW-1133">Transmembrane helix</keyword>
<organism evidence="2 3">
    <name type="scientific">Rhipicephalus sanguineus</name>
    <name type="common">Brown dog tick</name>
    <name type="synonym">Ixodes sanguineus</name>
    <dbReference type="NCBI Taxonomy" id="34632"/>
    <lineage>
        <taxon>Eukaryota</taxon>
        <taxon>Metazoa</taxon>
        <taxon>Ecdysozoa</taxon>
        <taxon>Arthropoda</taxon>
        <taxon>Chelicerata</taxon>
        <taxon>Arachnida</taxon>
        <taxon>Acari</taxon>
        <taxon>Parasitiformes</taxon>
        <taxon>Ixodida</taxon>
        <taxon>Ixodoidea</taxon>
        <taxon>Ixodidae</taxon>
        <taxon>Rhipicephalinae</taxon>
        <taxon>Rhipicephalus</taxon>
        <taxon>Rhipicephalus</taxon>
    </lineage>
</organism>
<evidence type="ECO:0008006" key="4">
    <source>
        <dbReference type="Google" id="ProtNLM"/>
    </source>
</evidence>
<dbReference type="AlphaFoldDB" id="A0A9D4PCE7"/>
<accession>A0A9D4PCE7</accession>
<keyword evidence="3" id="KW-1185">Reference proteome</keyword>
<dbReference type="VEuPathDB" id="VectorBase:RSAN_033702"/>
<dbReference type="InterPro" id="IPR036259">
    <property type="entry name" value="MFS_trans_sf"/>
</dbReference>
<sequence>MSAEQQEPPSPQQYPDVLAPDSGHSWIIAAAVSWNVFCCSLLRRAVPVMFRAVGEAFPTSTKSSVAWMNAFIYRLAYTLSPVTSTLSRVLSLRSLSVAGAILVGAGQVICFPLGSLAAIVPVIGLLCGLGTALTVVVDEMALQLHFAKVRYQALTLYEVAFSLSAIVYPPVFLILVDTYGINGALLVSGALSLNGLAGSVVITRPVWLPPDIPLPPLYRRASDVAAEADAVSPASPVEKGG</sequence>
<dbReference type="Gene3D" id="1.20.1250.20">
    <property type="entry name" value="MFS general substrate transporter like domains"/>
    <property type="match status" value="1"/>
</dbReference>
<feature type="transmembrane region" description="Helical" evidence="1">
    <location>
        <begin position="120"/>
        <end position="142"/>
    </location>
</feature>
<name>A0A9D4PCE7_RHISA</name>
<feature type="transmembrane region" description="Helical" evidence="1">
    <location>
        <begin position="95"/>
        <end position="114"/>
    </location>
</feature>
<evidence type="ECO:0000313" key="2">
    <source>
        <dbReference type="EMBL" id="KAH7936219.1"/>
    </source>
</evidence>
<feature type="transmembrane region" description="Helical" evidence="1">
    <location>
        <begin position="181"/>
        <end position="202"/>
    </location>
</feature>
<gene>
    <name evidence="2" type="ORF">HPB52_020159</name>
</gene>
<protein>
    <recommendedName>
        <fullName evidence="4">Monocarboxylate transporter</fullName>
    </recommendedName>
</protein>
<dbReference type="SUPFAM" id="SSF103473">
    <property type="entry name" value="MFS general substrate transporter"/>
    <property type="match status" value="1"/>
</dbReference>
<dbReference type="Proteomes" id="UP000821837">
    <property type="component" value="Unassembled WGS sequence"/>
</dbReference>
<keyword evidence="1" id="KW-0472">Membrane</keyword>
<dbReference type="PANTHER" id="PTHR11360">
    <property type="entry name" value="MONOCARBOXYLATE TRANSPORTER"/>
    <property type="match status" value="1"/>
</dbReference>
<feature type="transmembrane region" description="Helical" evidence="1">
    <location>
        <begin position="23"/>
        <end position="42"/>
    </location>
</feature>
<keyword evidence="1" id="KW-0812">Transmembrane</keyword>
<evidence type="ECO:0000256" key="1">
    <source>
        <dbReference type="SAM" id="Phobius"/>
    </source>
</evidence>
<reference evidence="2" key="2">
    <citation type="submission" date="2021-09" db="EMBL/GenBank/DDBJ databases">
        <authorList>
            <person name="Jia N."/>
            <person name="Wang J."/>
            <person name="Shi W."/>
            <person name="Du L."/>
            <person name="Sun Y."/>
            <person name="Zhan W."/>
            <person name="Jiang J."/>
            <person name="Wang Q."/>
            <person name="Zhang B."/>
            <person name="Ji P."/>
            <person name="Sakyi L.B."/>
            <person name="Cui X."/>
            <person name="Yuan T."/>
            <person name="Jiang B."/>
            <person name="Yang W."/>
            <person name="Lam T.T.-Y."/>
            <person name="Chang Q."/>
            <person name="Ding S."/>
            <person name="Wang X."/>
            <person name="Zhu J."/>
            <person name="Ruan X."/>
            <person name="Zhao L."/>
            <person name="Wei J."/>
            <person name="Que T."/>
            <person name="Du C."/>
            <person name="Cheng J."/>
            <person name="Dai P."/>
            <person name="Han X."/>
            <person name="Huang E."/>
            <person name="Gao Y."/>
            <person name="Liu J."/>
            <person name="Shao H."/>
            <person name="Ye R."/>
            <person name="Li L."/>
            <person name="Wei W."/>
            <person name="Wang X."/>
            <person name="Wang C."/>
            <person name="Huo Q."/>
            <person name="Li W."/>
            <person name="Guo W."/>
            <person name="Chen H."/>
            <person name="Chen S."/>
            <person name="Zhou L."/>
            <person name="Zhou L."/>
            <person name="Ni X."/>
            <person name="Tian J."/>
            <person name="Zhou Y."/>
            <person name="Sheng Y."/>
            <person name="Liu T."/>
            <person name="Pan Y."/>
            <person name="Xia L."/>
            <person name="Li J."/>
            <person name="Zhao F."/>
            <person name="Cao W."/>
        </authorList>
    </citation>
    <scope>NUCLEOTIDE SEQUENCE</scope>
    <source>
        <strain evidence="2">Rsan-2018</strain>
        <tissue evidence="2">Larvae</tissue>
    </source>
</reference>
<feature type="transmembrane region" description="Helical" evidence="1">
    <location>
        <begin position="154"/>
        <end position="175"/>
    </location>
</feature>
<dbReference type="PANTHER" id="PTHR11360:SF303">
    <property type="entry name" value="MAJOR FACILITATOR SUPERFAMILY (MFS) PROFILE DOMAIN-CONTAINING PROTEIN"/>
    <property type="match status" value="1"/>
</dbReference>
<evidence type="ECO:0000313" key="3">
    <source>
        <dbReference type="Proteomes" id="UP000821837"/>
    </source>
</evidence>
<dbReference type="EMBL" id="JABSTV010001255">
    <property type="protein sequence ID" value="KAH7936219.1"/>
    <property type="molecule type" value="Genomic_DNA"/>
</dbReference>
<proteinExistence type="predicted"/>